<protein>
    <recommendedName>
        <fullName evidence="5">Inhibitor I9 domain-containing protein</fullName>
    </recommendedName>
</protein>
<dbReference type="GO" id="GO:0006508">
    <property type="term" value="P:proteolysis"/>
    <property type="evidence" value="ECO:0007669"/>
    <property type="project" value="InterPro"/>
</dbReference>
<dbReference type="Gene3D" id="3.30.70.80">
    <property type="entry name" value="Peptidase S8 propeptide/proteinase inhibitor I9"/>
    <property type="match status" value="1"/>
</dbReference>
<gene>
    <name evidence="3" type="ORF">QYE76_007238</name>
</gene>
<evidence type="ECO:0008006" key="5">
    <source>
        <dbReference type="Google" id="ProtNLM"/>
    </source>
</evidence>
<dbReference type="PANTHER" id="PTHR10795">
    <property type="entry name" value="PROPROTEIN CONVERTASE SUBTILISIN/KEXIN"/>
    <property type="match status" value="1"/>
</dbReference>
<evidence type="ECO:0000256" key="1">
    <source>
        <dbReference type="ARBA" id="ARBA00011073"/>
    </source>
</evidence>
<evidence type="ECO:0000256" key="2">
    <source>
        <dbReference type="ARBA" id="ARBA00022729"/>
    </source>
</evidence>
<dbReference type="SUPFAM" id="SSF52743">
    <property type="entry name" value="Subtilisin-like"/>
    <property type="match status" value="1"/>
</dbReference>
<dbReference type="GO" id="GO:0004252">
    <property type="term" value="F:serine-type endopeptidase activity"/>
    <property type="evidence" value="ECO:0007669"/>
    <property type="project" value="InterPro"/>
</dbReference>
<organism evidence="3 4">
    <name type="scientific">Lolium multiflorum</name>
    <name type="common">Italian ryegrass</name>
    <name type="synonym">Lolium perenne subsp. multiflorum</name>
    <dbReference type="NCBI Taxonomy" id="4521"/>
    <lineage>
        <taxon>Eukaryota</taxon>
        <taxon>Viridiplantae</taxon>
        <taxon>Streptophyta</taxon>
        <taxon>Embryophyta</taxon>
        <taxon>Tracheophyta</taxon>
        <taxon>Spermatophyta</taxon>
        <taxon>Magnoliopsida</taxon>
        <taxon>Liliopsida</taxon>
        <taxon>Poales</taxon>
        <taxon>Poaceae</taxon>
        <taxon>BOP clade</taxon>
        <taxon>Pooideae</taxon>
        <taxon>Poodae</taxon>
        <taxon>Poeae</taxon>
        <taxon>Poeae Chloroplast Group 2 (Poeae type)</taxon>
        <taxon>Loliodinae</taxon>
        <taxon>Loliinae</taxon>
        <taxon>Lolium</taxon>
    </lineage>
</organism>
<evidence type="ECO:0000313" key="3">
    <source>
        <dbReference type="EMBL" id="KAK1632923.1"/>
    </source>
</evidence>
<sequence length="105" mass="11223">MGLAAASLEEAHGVFYTVVFHGFTARLTEAELTVVAKVPGFVRALPDGRCELQTTRTPLFLGQNTDGCQTWSDTGFGHGVVIGIVDTCIYGKHSSFSDEGGRSKE</sequence>
<accession>A0AAD8RWB6</accession>
<dbReference type="Proteomes" id="UP001231189">
    <property type="component" value="Unassembled WGS sequence"/>
</dbReference>
<evidence type="ECO:0000313" key="4">
    <source>
        <dbReference type="Proteomes" id="UP001231189"/>
    </source>
</evidence>
<dbReference type="InterPro" id="IPR045051">
    <property type="entry name" value="SBT"/>
</dbReference>
<dbReference type="Gene3D" id="3.40.50.200">
    <property type="entry name" value="Peptidase S8/S53 domain"/>
    <property type="match status" value="1"/>
</dbReference>
<dbReference type="InterPro" id="IPR036852">
    <property type="entry name" value="Peptidase_S8/S53_dom_sf"/>
</dbReference>
<reference evidence="3" key="1">
    <citation type="submission" date="2023-07" db="EMBL/GenBank/DDBJ databases">
        <title>A chromosome-level genome assembly of Lolium multiflorum.</title>
        <authorList>
            <person name="Chen Y."/>
            <person name="Copetti D."/>
            <person name="Kolliker R."/>
            <person name="Studer B."/>
        </authorList>
    </citation>
    <scope>NUCLEOTIDE SEQUENCE</scope>
    <source>
        <strain evidence="3">02402/16</strain>
        <tissue evidence="3">Leaf</tissue>
    </source>
</reference>
<name>A0AAD8RWB6_LOLMU</name>
<dbReference type="AlphaFoldDB" id="A0AAD8RWB6"/>
<dbReference type="InterPro" id="IPR037045">
    <property type="entry name" value="S8pro/Inhibitor_I9_sf"/>
</dbReference>
<comment type="caution">
    <text evidence="3">The sequence shown here is derived from an EMBL/GenBank/DDBJ whole genome shotgun (WGS) entry which is preliminary data.</text>
</comment>
<comment type="similarity">
    <text evidence="1">Belongs to the peptidase S8 family.</text>
</comment>
<keyword evidence="2" id="KW-0732">Signal</keyword>
<proteinExistence type="inferred from homology"/>
<dbReference type="EMBL" id="JAUUTY010000005">
    <property type="protein sequence ID" value="KAK1632923.1"/>
    <property type="molecule type" value="Genomic_DNA"/>
</dbReference>
<keyword evidence="4" id="KW-1185">Reference proteome</keyword>